<accession>A0ABY0DW92</accession>
<evidence type="ECO:0000313" key="2">
    <source>
        <dbReference type="EMBL" id="RXH06519.1"/>
    </source>
</evidence>
<dbReference type="Proteomes" id="UP000290401">
    <property type="component" value="Unassembled WGS sequence"/>
</dbReference>
<protein>
    <submittedName>
        <fullName evidence="2">YecA family protein</fullName>
    </submittedName>
</protein>
<gene>
    <name evidence="2" type="ORF">EAS56_34200</name>
    <name evidence="1" type="ORF">EAS56_35280</name>
</gene>
<dbReference type="EMBL" id="RDQZ01000047">
    <property type="protein sequence ID" value="RXH05735.1"/>
    <property type="molecule type" value="Genomic_DNA"/>
</dbReference>
<reference evidence="2 3" key="1">
    <citation type="submission" date="2018-10" db="EMBL/GenBank/DDBJ databases">
        <title>Bradyrhizobium sp. nov., effective nodules isolated from peanut in China.</title>
        <authorList>
            <person name="Li Y."/>
        </authorList>
    </citation>
    <scope>NUCLEOTIDE SEQUENCE [LARGE SCALE GENOMIC DNA]</scope>
    <source>
        <strain evidence="2 3">CCBAU 53426</strain>
    </source>
</reference>
<dbReference type="EMBL" id="RDQZ01000043">
    <property type="protein sequence ID" value="RXH06519.1"/>
    <property type="molecule type" value="Genomic_DNA"/>
</dbReference>
<organism evidence="2 3">
    <name type="scientific">Bradyrhizobium guangzhouense</name>
    <dbReference type="NCBI Taxonomy" id="1325095"/>
    <lineage>
        <taxon>Bacteria</taxon>
        <taxon>Pseudomonadati</taxon>
        <taxon>Pseudomonadota</taxon>
        <taxon>Alphaproteobacteria</taxon>
        <taxon>Hyphomicrobiales</taxon>
        <taxon>Nitrobacteraceae</taxon>
        <taxon>Bradyrhizobium</taxon>
    </lineage>
</organism>
<keyword evidence="3" id="KW-1185">Reference proteome</keyword>
<comment type="caution">
    <text evidence="2">The sequence shown here is derived from an EMBL/GenBank/DDBJ whole genome shotgun (WGS) entry which is preliminary data.</text>
</comment>
<feature type="non-terminal residue" evidence="2">
    <location>
        <position position="1"/>
    </location>
</feature>
<evidence type="ECO:0000313" key="3">
    <source>
        <dbReference type="Proteomes" id="UP000290401"/>
    </source>
</evidence>
<proteinExistence type="predicted"/>
<evidence type="ECO:0000313" key="1">
    <source>
        <dbReference type="EMBL" id="RXH05735.1"/>
    </source>
</evidence>
<name>A0ABY0DW92_9BRAD</name>
<sequence length="27" mass="3206">RNAHADIPDVVEAMRQYWMPTRYARTG</sequence>